<dbReference type="PANTHER" id="PTHR30576:SF21">
    <property type="entry name" value="UDP-GLUCOSE:UNDECAPRENYL-PHOSPHATE GLUCOSE-1-PHOSPHATE TRANSFERASE"/>
    <property type="match status" value="1"/>
</dbReference>
<organism evidence="9 10">
    <name type="scientific">Iodobacter violaceini</name>
    <dbReference type="NCBI Taxonomy" id="3044271"/>
    <lineage>
        <taxon>Bacteria</taxon>
        <taxon>Pseudomonadati</taxon>
        <taxon>Pseudomonadota</taxon>
        <taxon>Betaproteobacteria</taxon>
        <taxon>Neisseriales</taxon>
        <taxon>Chitinibacteraceae</taxon>
        <taxon>Iodobacter</taxon>
    </lineage>
</organism>
<dbReference type="PANTHER" id="PTHR30576">
    <property type="entry name" value="COLANIC BIOSYNTHESIS UDP-GLUCOSE LIPID CARRIER TRANSFERASE"/>
    <property type="match status" value="1"/>
</dbReference>
<dbReference type="InterPro" id="IPR017475">
    <property type="entry name" value="EPS_sugar_tfrase"/>
</dbReference>
<dbReference type="InterPro" id="IPR017473">
    <property type="entry name" value="Undecaprenyl-P_gluc_Ptfrase"/>
</dbReference>
<reference evidence="9 10" key="1">
    <citation type="submission" date="2020-03" db="EMBL/GenBank/DDBJ databases">
        <title>Draft genome sequence of environmentally isolated violet-colored cultures.</title>
        <authorList>
            <person name="Wilson H.S."/>
        </authorList>
    </citation>
    <scope>NUCLEOTIDE SEQUENCE [LARGE SCALE GENOMIC DNA]</scope>
    <source>
        <strain evidence="9 10">HSC-16F04</strain>
    </source>
</reference>
<gene>
    <name evidence="9" type="ORF">HA050_20600</name>
</gene>
<feature type="transmembrane region" description="Helical" evidence="7">
    <location>
        <begin position="45"/>
        <end position="65"/>
    </location>
</feature>
<keyword evidence="3 9" id="KW-0808">Transferase</keyword>
<name>A0ABX0L798_9NEIS</name>
<sequence length="451" mass="50913">MRANATRNGSPLLSTLILLLDIAAVWISAFTAAKWRFGTEDLDGNYATLVLATSLMVAGCSSAVYKSFRGGSWLAMLGRVKLTWLVSCGLLVAWLFFSKSADAYSRLFTGTWMVLMLISLVLERSLVLLGMRWLSKKGYNTKDVLLVGTGPMSADLRRRAKRSSWSGYQIRKVVNAHSLDLVEKLAADNDFDEVWINLGVNDTALIPKVLHALRYSAADIRVVPDMLTYKIMNHGITFIMGMPMLDISASSLGGTNKLIKRIEDYLLASLILILISPVLLGIAIAVKITSPGPVFFRQRRHGWNGEEIKVYKFRSMKVHSEDKNMVTQAQKNDSRFTPIGPFLRRTSLDELPQFINVLQGRMSVVGPRPHAVQHNHHYKELIPRYMLRHKMKPGITGWAQINGLRGETDTLDKMEARVNYDLHYLENWSLYLDLKIVFLTIFKGFINKNAY</sequence>
<feature type="transmembrane region" description="Helical" evidence="7">
    <location>
        <begin position="12"/>
        <end position="33"/>
    </location>
</feature>
<dbReference type="EC" id="2.7.8.31" evidence="9"/>
<evidence type="ECO:0000256" key="2">
    <source>
        <dbReference type="ARBA" id="ARBA00006464"/>
    </source>
</evidence>
<feature type="transmembrane region" description="Helical" evidence="7">
    <location>
        <begin position="77"/>
        <end position="97"/>
    </location>
</feature>
<accession>A0ABX0L798</accession>
<comment type="caution">
    <text evidence="9">The sequence shown here is derived from an EMBL/GenBank/DDBJ whole genome shotgun (WGS) entry which is preliminary data.</text>
</comment>
<evidence type="ECO:0000256" key="5">
    <source>
        <dbReference type="ARBA" id="ARBA00022989"/>
    </source>
</evidence>
<dbReference type="EMBL" id="JAAOLX010000016">
    <property type="protein sequence ID" value="NHQ88503.1"/>
    <property type="molecule type" value="Genomic_DNA"/>
</dbReference>
<keyword evidence="5 7" id="KW-1133">Transmembrane helix</keyword>
<dbReference type="Pfam" id="PF02397">
    <property type="entry name" value="Bac_transf"/>
    <property type="match status" value="1"/>
</dbReference>
<proteinExistence type="inferred from homology"/>
<dbReference type="Proteomes" id="UP000712570">
    <property type="component" value="Unassembled WGS sequence"/>
</dbReference>
<comment type="subcellular location">
    <subcellularLocation>
        <location evidence="1">Membrane</location>
        <topology evidence="1">Multi-pass membrane protein</topology>
    </subcellularLocation>
</comment>
<protein>
    <submittedName>
        <fullName evidence="9">Undecaprenyl-phosphate glucose phosphotransferase</fullName>
        <ecNumber evidence="9">2.7.8.31</ecNumber>
    </submittedName>
</protein>
<evidence type="ECO:0000256" key="6">
    <source>
        <dbReference type="ARBA" id="ARBA00023136"/>
    </source>
</evidence>
<evidence type="ECO:0000256" key="3">
    <source>
        <dbReference type="ARBA" id="ARBA00022679"/>
    </source>
</evidence>
<evidence type="ECO:0000256" key="7">
    <source>
        <dbReference type="SAM" id="Phobius"/>
    </source>
</evidence>
<evidence type="ECO:0000259" key="8">
    <source>
        <dbReference type="Pfam" id="PF02397"/>
    </source>
</evidence>
<evidence type="ECO:0000313" key="9">
    <source>
        <dbReference type="EMBL" id="NHQ88503.1"/>
    </source>
</evidence>
<evidence type="ECO:0000256" key="1">
    <source>
        <dbReference type="ARBA" id="ARBA00004141"/>
    </source>
</evidence>
<dbReference type="NCBIfam" id="TIGR03023">
    <property type="entry name" value="WcaJ_sugtrans"/>
    <property type="match status" value="1"/>
</dbReference>
<feature type="transmembrane region" description="Helical" evidence="7">
    <location>
        <begin position="265"/>
        <end position="286"/>
    </location>
</feature>
<keyword evidence="6 7" id="KW-0472">Membrane</keyword>
<keyword evidence="10" id="KW-1185">Reference proteome</keyword>
<keyword evidence="4 7" id="KW-0812">Transmembrane</keyword>
<evidence type="ECO:0000256" key="4">
    <source>
        <dbReference type="ARBA" id="ARBA00022692"/>
    </source>
</evidence>
<dbReference type="RefSeq" id="WP_166830247.1">
    <property type="nucleotide sequence ID" value="NZ_JAAOLX010000016.1"/>
</dbReference>
<comment type="similarity">
    <text evidence="2">Belongs to the bacterial sugar transferase family.</text>
</comment>
<feature type="domain" description="Bacterial sugar transferase" evidence="8">
    <location>
        <begin position="260"/>
        <end position="443"/>
    </location>
</feature>
<evidence type="ECO:0000313" key="10">
    <source>
        <dbReference type="Proteomes" id="UP000712570"/>
    </source>
</evidence>
<dbReference type="GO" id="GO:0089702">
    <property type="term" value="F:undecaprenyl-phosphate glucose phosphotransferase activity"/>
    <property type="evidence" value="ECO:0007669"/>
    <property type="project" value="UniProtKB-EC"/>
</dbReference>
<dbReference type="NCBIfam" id="TIGR03025">
    <property type="entry name" value="EPS_sugtrans"/>
    <property type="match status" value="1"/>
</dbReference>
<dbReference type="InterPro" id="IPR003362">
    <property type="entry name" value="Bact_transf"/>
</dbReference>
<dbReference type="Pfam" id="PF13727">
    <property type="entry name" value="CoA_binding_3"/>
    <property type="match status" value="1"/>
</dbReference>